<accession>A0A9X1WLB4</accession>
<keyword evidence="4" id="KW-0479">Metal-binding</keyword>
<dbReference type="Proteomes" id="UP001139347">
    <property type="component" value="Unassembled WGS sequence"/>
</dbReference>
<feature type="binding site" evidence="4">
    <location>
        <position position="11"/>
    </location>
    <ligand>
        <name>Mg(2+)</name>
        <dbReference type="ChEBI" id="CHEBI:18420"/>
    </ligand>
</feature>
<feature type="binding site" evidence="4">
    <location>
        <position position="90"/>
    </location>
    <ligand>
        <name>Zn(2+)</name>
        <dbReference type="ChEBI" id="CHEBI:29105"/>
    </ligand>
</feature>
<dbReference type="PIRSF" id="PIRSF004682">
    <property type="entry name" value="GmhB"/>
    <property type="match status" value="1"/>
</dbReference>
<comment type="caution">
    <text evidence="5">The sequence shown here is derived from an EMBL/GenBank/DDBJ whole genome shotgun (WGS) entry which is preliminary data.</text>
</comment>
<feature type="binding site" evidence="4">
    <location>
        <position position="13"/>
    </location>
    <ligand>
        <name>Mg(2+)</name>
        <dbReference type="ChEBI" id="CHEBI:18420"/>
    </ligand>
</feature>
<comment type="subcellular location">
    <subcellularLocation>
        <location evidence="1">Cytoplasm</location>
    </subcellularLocation>
</comment>
<feature type="site" description="Contributes to substrate recognition" evidence="3">
    <location>
        <position position="93"/>
    </location>
</feature>
<dbReference type="AlphaFoldDB" id="A0A9X1WLB4"/>
<dbReference type="EC" id="3.1.3.-" evidence="1"/>
<keyword evidence="1 5" id="KW-0378">Hydrolase</keyword>
<comment type="similarity">
    <text evidence="1">Belongs to the gmhB family.</text>
</comment>
<dbReference type="NCBIfam" id="TIGR01662">
    <property type="entry name" value="HAD-SF-IIIA"/>
    <property type="match status" value="1"/>
</dbReference>
<organism evidence="5 6">
    <name type="scientific">Paenibacillus mangrovi</name>
    <dbReference type="NCBI Taxonomy" id="2931978"/>
    <lineage>
        <taxon>Bacteria</taxon>
        <taxon>Bacillati</taxon>
        <taxon>Bacillota</taxon>
        <taxon>Bacilli</taxon>
        <taxon>Bacillales</taxon>
        <taxon>Paenibacillaceae</taxon>
        <taxon>Paenibacillus</taxon>
    </lineage>
</organism>
<feature type="binding site" evidence="4">
    <location>
        <position position="82"/>
    </location>
    <ligand>
        <name>Zn(2+)</name>
        <dbReference type="ChEBI" id="CHEBI:29105"/>
    </ligand>
</feature>
<reference evidence="5" key="1">
    <citation type="submission" date="2022-04" db="EMBL/GenBank/DDBJ databases">
        <title>Paenibacillus mangrovi sp. nov., a novel endophytic bacterium isolated from bark of Kandelia candel.</title>
        <authorList>
            <person name="Tuo L."/>
        </authorList>
    </citation>
    <scope>NUCLEOTIDE SEQUENCE</scope>
    <source>
        <strain evidence="5">KQZ6P-2</strain>
    </source>
</reference>
<dbReference type="InterPro" id="IPR023214">
    <property type="entry name" value="HAD_sf"/>
</dbReference>
<name>A0A9X1WLB4_9BACL</name>
<evidence type="ECO:0000313" key="6">
    <source>
        <dbReference type="Proteomes" id="UP001139347"/>
    </source>
</evidence>
<comment type="cofactor">
    <cofactor evidence="4">
        <name>Mg(2+)</name>
        <dbReference type="ChEBI" id="CHEBI:18420"/>
    </cofactor>
</comment>
<dbReference type="SUPFAM" id="SSF56784">
    <property type="entry name" value="HAD-like"/>
    <property type="match status" value="1"/>
</dbReference>
<dbReference type="GO" id="GO:0046872">
    <property type="term" value="F:metal ion binding"/>
    <property type="evidence" value="ECO:0007669"/>
    <property type="project" value="UniProtKB-KW"/>
</dbReference>
<keyword evidence="4" id="KW-0460">Magnesium</keyword>
<dbReference type="GO" id="GO:0016791">
    <property type="term" value="F:phosphatase activity"/>
    <property type="evidence" value="ECO:0007669"/>
    <property type="project" value="InterPro"/>
</dbReference>
<dbReference type="GO" id="GO:0005737">
    <property type="term" value="C:cytoplasm"/>
    <property type="evidence" value="ECO:0007669"/>
    <property type="project" value="UniProtKB-SubCell"/>
</dbReference>
<keyword evidence="1" id="KW-0963">Cytoplasm</keyword>
<dbReference type="Gene3D" id="3.40.50.1000">
    <property type="entry name" value="HAD superfamily/HAD-like"/>
    <property type="match status" value="1"/>
</dbReference>
<keyword evidence="1" id="KW-0119">Carbohydrate metabolism</keyword>
<keyword evidence="6" id="KW-1185">Reference proteome</keyword>
<feature type="active site" description="Nucleophile" evidence="2">
    <location>
        <position position="11"/>
    </location>
</feature>
<dbReference type="EMBL" id="JALIRP010000001">
    <property type="protein sequence ID" value="MCJ8010791.1"/>
    <property type="molecule type" value="Genomic_DNA"/>
</dbReference>
<evidence type="ECO:0000256" key="4">
    <source>
        <dbReference type="PIRSR" id="PIRSR004682-4"/>
    </source>
</evidence>
<feature type="binding site" evidence="4">
    <location>
        <position position="119"/>
    </location>
    <ligand>
        <name>Mg(2+)</name>
        <dbReference type="ChEBI" id="CHEBI:18420"/>
    </ligand>
</feature>
<evidence type="ECO:0000256" key="3">
    <source>
        <dbReference type="PIRSR" id="PIRSR004682-3"/>
    </source>
</evidence>
<evidence type="ECO:0000313" key="5">
    <source>
        <dbReference type="EMBL" id="MCJ8010791.1"/>
    </source>
</evidence>
<evidence type="ECO:0000256" key="2">
    <source>
        <dbReference type="PIRSR" id="PIRSR004682-1"/>
    </source>
</evidence>
<feature type="binding site" evidence="4">
    <location>
        <position position="92"/>
    </location>
    <ligand>
        <name>Zn(2+)</name>
        <dbReference type="ChEBI" id="CHEBI:29105"/>
    </ligand>
</feature>
<dbReference type="InterPro" id="IPR004446">
    <property type="entry name" value="Heptose_bisP_phosphatase"/>
</dbReference>
<feature type="active site" description="Proton donor" evidence="2">
    <location>
        <position position="13"/>
    </location>
</feature>
<dbReference type="Pfam" id="PF13242">
    <property type="entry name" value="Hydrolase_like"/>
    <property type="match status" value="1"/>
</dbReference>
<feature type="site" description="Stabilizes the phosphoryl group" evidence="3">
    <location>
        <position position="52"/>
    </location>
</feature>
<dbReference type="InterPro" id="IPR006549">
    <property type="entry name" value="HAD-SF_hydro_IIIA"/>
</dbReference>
<evidence type="ECO:0000256" key="1">
    <source>
        <dbReference type="PIRNR" id="PIRNR004682"/>
    </source>
</evidence>
<gene>
    <name evidence="5" type="ORF">MUG84_03410</name>
</gene>
<protein>
    <recommendedName>
        <fullName evidence="1">D,D-heptose 1,7-bisphosphate phosphatase</fullName>
        <ecNumber evidence="1">3.1.3.-</ecNumber>
    </recommendedName>
</protein>
<dbReference type="InterPro" id="IPR036412">
    <property type="entry name" value="HAD-like_sf"/>
</dbReference>
<dbReference type="RefSeq" id="WP_244719933.1">
    <property type="nucleotide sequence ID" value="NZ_JALIRP010000001.1"/>
</dbReference>
<comment type="cofactor">
    <cofactor evidence="4">
        <name>Zn(2+)</name>
        <dbReference type="ChEBI" id="CHEBI:29105"/>
    </cofactor>
</comment>
<dbReference type="PANTHER" id="PTHR42891:SF1">
    <property type="entry name" value="D-GLYCERO-BETA-D-MANNO-HEPTOSE-1,7-BISPHOSPHATE 7-PHOSPHATASE"/>
    <property type="match status" value="1"/>
</dbReference>
<feature type="site" description="Stabilizes the phosphoryl group" evidence="3">
    <location>
        <position position="94"/>
    </location>
</feature>
<proteinExistence type="inferred from homology"/>
<dbReference type="NCBIfam" id="NF005264">
    <property type="entry name" value="PRK06769.1"/>
    <property type="match status" value="1"/>
</dbReference>
<dbReference type="PANTHER" id="PTHR42891">
    <property type="entry name" value="D-GLYCERO-BETA-D-MANNO-HEPTOSE-1,7-BISPHOSPHATE 7-PHOSPHATASE"/>
    <property type="match status" value="1"/>
</dbReference>
<keyword evidence="4" id="KW-0862">Zinc</keyword>
<feature type="binding site" evidence="4">
    <location>
        <position position="84"/>
    </location>
    <ligand>
        <name>Zn(2+)</name>
        <dbReference type="ChEBI" id="CHEBI:29105"/>
    </ligand>
</feature>
<dbReference type="GO" id="GO:0005975">
    <property type="term" value="P:carbohydrate metabolic process"/>
    <property type="evidence" value="ECO:0007669"/>
    <property type="project" value="InterPro"/>
</dbReference>
<sequence>MKQIVEAVFIDRDGTIGGYGHFIHPNEFEIFPNALLAIQLLKKNNIKVFAFTNQYRISRGQATLDEFEEQFREYGFDQSYICPHELDDHCDCRKPKAGMLLRASIEHKLDLTKCVVIGDVGDTDMLAAHRVGAKKILVKTGWGEGSLGEFRDKWIETEPDFIAGDILEAVEWIIDSSMRTT</sequence>